<accession>A0A024GSM2</accession>
<reference evidence="1 2" key="1">
    <citation type="submission" date="2012-05" db="EMBL/GenBank/DDBJ databases">
        <title>Recombination and specialization in a pathogen metapopulation.</title>
        <authorList>
            <person name="Gardiner A."/>
            <person name="Kemen E."/>
            <person name="Schultz-Larsen T."/>
            <person name="MacLean D."/>
            <person name="Van Oosterhout C."/>
            <person name="Jones J.D.G."/>
        </authorList>
    </citation>
    <scope>NUCLEOTIDE SEQUENCE [LARGE SCALE GENOMIC DNA]</scope>
    <source>
        <strain evidence="1 2">Ac Nc2</strain>
    </source>
</reference>
<evidence type="ECO:0000313" key="2">
    <source>
        <dbReference type="Proteomes" id="UP000053237"/>
    </source>
</evidence>
<comment type="caution">
    <text evidence="1">The sequence shown here is derived from an EMBL/GenBank/DDBJ whole genome shotgun (WGS) entry which is preliminary data.</text>
</comment>
<organism evidence="1 2">
    <name type="scientific">Albugo candida</name>
    <dbReference type="NCBI Taxonomy" id="65357"/>
    <lineage>
        <taxon>Eukaryota</taxon>
        <taxon>Sar</taxon>
        <taxon>Stramenopiles</taxon>
        <taxon>Oomycota</taxon>
        <taxon>Peronosporomycetes</taxon>
        <taxon>Albuginales</taxon>
        <taxon>Albuginaceae</taxon>
        <taxon>Albugo</taxon>
    </lineage>
</organism>
<dbReference type="InParanoid" id="A0A024GSM2"/>
<gene>
    <name evidence="1" type="ORF">BN9_113980</name>
</gene>
<proteinExistence type="predicted"/>
<name>A0A024GSM2_9STRA</name>
<evidence type="ECO:0000313" key="1">
    <source>
        <dbReference type="EMBL" id="CCI49912.1"/>
    </source>
</evidence>
<dbReference type="AlphaFoldDB" id="A0A024GSM2"/>
<keyword evidence="2" id="KW-1185">Reference proteome</keyword>
<protein>
    <submittedName>
        <fullName evidence="1">Uncharacterized protein</fullName>
    </submittedName>
</protein>
<dbReference type="OrthoDB" id="1562195at2759"/>
<sequence length="456" mass="52354">MTRGNSQSIDFWDIKQALTQTTKDLFEMVLKDVMLSKQNSHNPTETFDIEICVFSIDTHIWLLCKRVGITIQSQFVSETLKEIFELEKKVTFDLAAFYSERMRSVMKSAQNGIQICIWANESTFMLKMKIDIEAESNEIAVTQLEQSGVLRLSSTHWTEFTLESNWKLTECTTEELEEAADCLALYFQSLRYTLPIHFGVHFSFELLESQISVIFEKNMQTPMERFQRDFAVDFEDILYKEILHNGFRVNCVACMCPPNVFVSEFDVTLLKFGDHKPLLHTDECTLCGVSSAIALKALWQRYGLVCEANKQSKSLVKQFHVRPQFRVAFSRNSDVREQGHLVIAIDVSALDKDSSGLESHLHFRDLWKSTLDHSYTASVKECVASILHQLIEAGHMQTSRQSRRNVVLREFIPLISEAVSTISRIANEDTAYDSNDKPIIDTESLTQKLQKLILNI</sequence>
<dbReference type="EMBL" id="CAIX01000365">
    <property type="protein sequence ID" value="CCI49912.1"/>
    <property type="molecule type" value="Genomic_DNA"/>
</dbReference>
<dbReference type="Proteomes" id="UP000053237">
    <property type="component" value="Unassembled WGS sequence"/>
</dbReference>